<gene>
    <name evidence="2" type="ORF">DDZ15_04830</name>
</gene>
<evidence type="ECO:0000313" key="2">
    <source>
        <dbReference type="EMBL" id="PWN07584.1"/>
    </source>
</evidence>
<evidence type="ECO:0000259" key="1">
    <source>
        <dbReference type="Pfam" id="PF06283"/>
    </source>
</evidence>
<dbReference type="Proteomes" id="UP000245533">
    <property type="component" value="Unassembled WGS sequence"/>
</dbReference>
<dbReference type="SUPFAM" id="SSF52317">
    <property type="entry name" value="Class I glutamine amidotransferase-like"/>
    <property type="match status" value="1"/>
</dbReference>
<dbReference type="PANTHER" id="PTHR40469">
    <property type="entry name" value="SECRETED GLYCOSYL HYDROLASE"/>
    <property type="match status" value="1"/>
</dbReference>
<dbReference type="AlphaFoldDB" id="A0A316TXZ7"/>
<sequence length="275" mass="30801">MTNDMLLNSNQLKSAAPWIVAPLLFAAATGCGGMKEKNQPTVDKSASGTHSLLVFSKTTGFRHESIEAGVEALQKLGRELNLSLTFTENSEYMGSDSLFNHDGILFLNTTGTLFNEQERSNLKRFIQSGRGFVGVHSAADTEYDWPWYEGLVGAYFDNHPNNPNVRQAAIMVSNENHPALQGLPERWERDDEWYNYRSFKEGLNILLKLDTDSYEGSDHPGNHPIAWYREYDGGRSFYTGLGHTEESFSDSLFLNHLTGGILYALGIDDSMDKNQ</sequence>
<comment type="caution">
    <text evidence="2">The sequence shown here is derived from an EMBL/GenBank/DDBJ whole genome shotgun (WGS) entry which is preliminary data.</text>
</comment>
<dbReference type="InterPro" id="IPR029062">
    <property type="entry name" value="Class_I_gatase-like"/>
</dbReference>
<dbReference type="RefSeq" id="WP_109645438.1">
    <property type="nucleotide sequence ID" value="NZ_QGGB01000003.1"/>
</dbReference>
<keyword evidence="3" id="KW-1185">Reference proteome</keyword>
<protein>
    <submittedName>
        <fullName evidence="2">Crp/Fnr family transcriptional regulator</fullName>
    </submittedName>
</protein>
<feature type="domain" description="ThuA-like" evidence="1">
    <location>
        <begin position="52"/>
        <end position="264"/>
    </location>
</feature>
<organism evidence="2 3">
    <name type="scientific">Rhodohalobacter mucosus</name>
    <dbReference type="NCBI Taxonomy" id="2079485"/>
    <lineage>
        <taxon>Bacteria</taxon>
        <taxon>Pseudomonadati</taxon>
        <taxon>Balneolota</taxon>
        <taxon>Balneolia</taxon>
        <taxon>Balneolales</taxon>
        <taxon>Balneolaceae</taxon>
        <taxon>Rhodohalobacter</taxon>
    </lineage>
</organism>
<dbReference type="PANTHER" id="PTHR40469:SF2">
    <property type="entry name" value="GALACTOSE-BINDING DOMAIN-LIKE SUPERFAMILY PROTEIN"/>
    <property type="match status" value="1"/>
</dbReference>
<dbReference type="InterPro" id="IPR029010">
    <property type="entry name" value="ThuA-like"/>
</dbReference>
<reference evidence="2 3" key="1">
    <citation type="submission" date="2018-05" db="EMBL/GenBank/DDBJ databases">
        <title>Rhodohalobacter halophilus gen. nov., sp. nov., a moderately halophilic member of the family Balneolaceae.</title>
        <authorList>
            <person name="Liu Z.-W."/>
        </authorList>
    </citation>
    <scope>NUCLEOTIDE SEQUENCE [LARGE SCALE GENOMIC DNA]</scope>
    <source>
        <strain evidence="2 3">8A47</strain>
    </source>
</reference>
<name>A0A316TXZ7_9BACT</name>
<accession>A0A316TXZ7</accession>
<dbReference type="EMBL" id="QGGB01000003">
    <property type="protein sequence ID" value="PWN07584.1"/>
    <property type="molecule type" value="Genomic_DNA"/>
</dbReference>
<dbReference type="OrthoDB" id="9816308at2"/>
<evidence type="ECO:0000313" key="3">
    <source>
        <dbReference type="Proteomes" id="UP000245533"/>
    </source>
</evidence>
<dbReference type="Pfam" id="PF06283">
    <property type="entry name" value="ThuA"/>
    <property type="match status" value="1"/>
</dbReference>
<proteinExistence type="predicted"/>
<dbReference type="Gene3D" id="3.40.50.880">
    <property type="match status" value="1"/>
</dbReference>